<sequence>MYTHKWSAKDPKAAMVLVHGTGEHHGRYEHVANYFNERGWDVYTGDLPGCGRSGGKRGHIDSFHEYVDTVRQWTLKACADAEGRPVFIMGHSLGGLIVTRFVQNDEKSKKLSGVILTSPCLQLQLEVPAWKAHLAQALNRFWPTLTIPNGITPDMVSRDADIQLRYRTDPFNYHKVSVRWFQELHHAMDQAWANRDKLDVPMLVLQAGDDFLVNAKAVENFVDGVRGEITFRKYAGLRHEILNEPEKEQILNQMEEWMNQEIKRNVTY</sequence>
<dbReference type="Gene3D" id="3.40.50.1820">
    <property type="entry name" value="alpha/beta hydrolase"/>
    <property type="match status" value="1"/>
</dbReference>
<proteinExistence type="predicted"/>
<dbReference type="InterPro" id="IPR022742">
    <property type="entry name" value="Hydrolase_4"/>
</dbReference>
<dbReference type="Pfam" id="PF12146">
    <property type="entry name" value="Hydrolase_4"/>
    <property type="match status" value="1"/>
</dbReference>
<dbReference type="AlphaFoldDB" id="A0A3M8CKM9"/>
<dbReference type="RefSeq" id="WP_122907730.1">
    <property type="nucleotide sequence ID" value="NZ_CBCSBE010000002.1"/>
</dbReference>
<dbReference type="InterPro" id="IPR029058">
    <property type="entry name" value="AB_hydrolase_fold"/>
</dbReference>
<accession>A0A3M8CKM9</accession>
<evidence type="ECO:0000313" key="3">
    <source>
        <dbReference type="Proteomes" id="UP000282028"/>
    </source>
</evidence>
<dbReference type="OrthoDB" id="9806902at2"/>
<protein>
    <submittedName>
        <fullName evidence="2">Lysophospholipase</fullName>
    </submittedName>
</protein>
<comment type="caution">
    <text evidence="2">The sequence shown here is derived from an EMBL/GenBank/DDBJ whole genome shotgun (WGS) entry which is preliminary data.</text>
</comment>
<gene>
    <name evidence="2" type="ORF">EDM52_04075</name>
</gene>
<name>A0A3M8CKM9_9BACL</name>
<dbReference type="SUPFAM" id="SSF53474">
    <property type="entry name" value="alpha/beta-Hydrolases"/>
    <property type="match status" value="1"/>
</dbReference>
<dbReference type="Proteomes" id="UP000282028">
    <property type="component" value="Unassembled WGS sequence"/>
</dbReference>
<feature type="domain" description="Serine aminopeptidase S33" evidence="1">
    <location>
        <begin position="10"/>
        <end position="246"/>
    </location>
</feature>
<organism evidence="2 3">
    <name type="scientific">Brevibacillus invocatus</name>
    <dbReference type="NCBI Taxonomy" id="173959"/>
    <lineage>
        <taxon>Bacteria</taxon>
        <taxon>Bacillati</taxon>
        <taxon>Bacillota</taxon>
        <taxon>Bacilli</taxon>
        <taxon>Bacillales</taxon>
        <taxon>Paenibacillaceae</taxon>
        <taxon>Brevibacillus</taxon>
    </lineage>
</organism>
<evidence type="ECO:0000259" key="1">
    <source>
        <dbReference type="Pfam" id="PF12146"/>
    </source>
</evidence>
<keyword evidence="3" id="KW-1185">Reference proteome</keyword>
<reference evidence="2 3" key="1">
    <citation type="submission" date="2018-10" db="EMBL/GenBank/DDBJ databases">
        <title>Phylogenomics of Brevibacillus.</title>
        <authorList>
            <person name="Dunlap C."/>
        </authorList>
    </citation>
    <scope>NUCLEOTIDE SEQUENCE [LARGE SCALE GENOMIC DNA]</scope>
    <source>
        <strain evidence="2 3">JCM 12215</strain>
    </source>
</reference>
<dbReference type="EMBL" id="RHHR01000008">
    <property type="protein sequence ID" value="RNB76101.1"/>
    <property type="molecule type" value="Genomic_DNA"/>
</dbReference>
<dbReference type="InterPro" id="IPR051044">
    <property type="entry name" value="MAG_DAG_Lipase"/>
</dbReference>
<dbReference type="PANTHER" id="PTHR11614">
    <property type="entry name" value="PHOSPHOLIPASE-RELATED"/>
    <property type="match status" value="1"/>
</dbReference>
<evidence type="ECO:0000313" key="2">
    <source>
        <dbReference type="EMBL" id="RNB76101.1"/>
    </source>
</evidence>